<reference evidence="2 3" key="1">
    <citation type="submission" date="2015-01" db="EMBL/GenBank/DDBJ databases">
        <title>The Genome Sequence of Exophiala spinifera CBS89968.</title>
        <authorList>
            <consortium name="The Broad Institute Genomics Platform"/>
            <person name="Cuomo C."/>
            <person name="de Hoog S."/>
            <person name="Gorbushina A."/>
            <person name="Stielow B."/>
            <person name="Teixiera M."/>
            <person name="Abouelleil A."/>
            <person name="Chapman S.B."/>
            <person name="Priest M."/>
            <person name="Young S.K."/>
            <person name="Wortman J."/>
            <person name="Nusbaum C."/>
            <person name="Birren B."/>
        </authorList>
    </citation>
    <scope>NUCLEOTIDE SEQUENCE [LARGE SCALE GENOMIC DNA]</scope>
    <source>
        <strain evidence="2 3">CBS 89968</strain>
    </source>
</reference>
<dbReference type="GeneID" id="27333432"/>
<dbReference type="AlphaFoldDB" id="A0A0D2BBA7"/>
<dbReference type="Gene3D" id="3.20.20.140">
    <property type="entry name" value="Metal-dependent hydrolases"/>
    <property type="match status" value="1"/>
</dbReference>
<dbReference type="GO" id="GO:0016787">
    <property type="term" value="F:hydrolase activity"/>
    <property type="evidence" value="ECO:0007669"/>
    <property type="project" value="InterPro"/>
</dbReference>
<sequence length="309" mass="34949">MSKVRLPSQSWDSHMHVFEPHSLDHDSAPYSPIPSDLPHALAFEASLGLRNIVLVQPSCYEFDNTYLLRALKRLGPQRARGVVAFDPLTITVPVLQLWHQLGVRGVRINLKSVNETMDRLAFEALLLRYANAVRPLGWVIQLYIPMELATWLEDLSPALDVRLCLDHFGCPDLSFMSSAISSSHSSSTAAQTPVDPYEIPGFRSVVNLLAQGNTYIKFSGAYRLSKDSHMRDLAPIAKELLRVAGPTRIVFATDWPHTRFNGLDIRPFVDQCVQWCDNDHVLIDRIFRDTAEELWDIREHGSDSRHANL</sequence>
<dbReference type="InterPro" id="IPR052358">
    <property type="entry name" value="Aro_Compnd_Degr_Hydrolases"/>
</dbReference>
<dbReference type="VEuPathDB" id="FungiDB:PV08_06349"/>
<accession>A0A0D2BBA7</accession>
<dbReference type="Proteomes" id="UP000053328">
    <property type="component" value="Unassembled WGS sequence"/>
</dbReference>
<dbReference type="RefSeq" id="XP_016236514.1">
    <property type="nucleotide sequence ID" value="XM_016380687.1"/>
</dbReference>
<dbReference type="PANTHER" id="PTHR35563">
    <property type="entry name" value="BARREL METAL-DEPENDENT HYDROLASE, PUTATIVE (AFU_ORTHOLOGUE AFUA_1G16240)-RELATED"/>
    <property type="match status" value="1"/>
</dbReference>
<organism evidence="2 3">
    <name type="scientific">Exophiala spinifera</name>
    <dbReference type="NCBI Taxonomy" id="91928"/>
    <lineage>
        <taxon>Eukaryota</taxon>
        <taxon>Fungi</taxon>
        <taxon>Dikarya</taxon>
        <taxon>Ascomycota</taxon>
        <taxon>Pezizomycotina</taxon>
        <taxon>Eurotiomycetes</taxon>
        <taxon>Chaetothyriomycetidae</taxon>
        <taxon>Chaetothyriales</taxon>
        <taxon>Herpotrichiellaceae</taxon>
        <taxon>Exophiala</taxon>
    </lineage>
</organism>
<proteinExistence type="predicted"/>
<evidence type="ECO:0000313" key="2">
    <source>
        <dbReference type="EMBL" id="KIW16298.1"/>
    </source>
</evidence>
<dbReference type="EMBL" id="KN847495">
    <property type="protein sequence ID" value="KIW16298.1"/>
    <property type="molecule type" value="Genomic_DNA"/>
</dbReference>
<dbReference type="Pfam" id="PF04909">
    <property type="entry name" value="Amidohydro_2"/>
    <property type="match status" value="1"/>
</dbReference>
<evidence type="ECO:0000313" key="3">
    <source>
        <dbReference type="Proteomes" id="UP000053328"/>
    </source>
</evidence>
<dbReference type="SUPFAM" id="SSF51556">
    <property type="entry name" value="Metallo-dependent hydrolases"/>
    <property type="match status" value="1"/>
</dbReference>
<dbReference type="HOGENOM" id="CLU_064039_0_0_1"/>
<dbReference type="OrthoDB" id="2135488at2759"/>
<protein>
    <recommendedName>
        <fullName evidence="1">Amidohydrolase-related domain-containing protein</fullName>
    </recommendedName>
</protein>
<dbReference type="PANTHER" id="PTHR35563:SF2">
    <property type="entry name" value="BARREL METAL-DEPENDENT HYDROLASE, PUTATIVE (AFU_ORTHOLOGUE AFUA_1G16240)-RELATED"/>
    <property type="match status" value="1"/>
</dbReference>
<gene>
    <name evidence="2" type="ORF">PV08_06349</name>
</gene>
<evidence type="ECO:0000259" key="1">
    <source>
        <dbReference type="Pfam" id="PF04909"/>
    </source>
</evidence>
<dbReference type="InterPro" id="IPR006680">
    <property type="entry name" value="Amidohydro-rel"/>
</dbReference>
<name>A0A0D2BBA7_9EURO</name>
<keyword evidence="3" id="KW-1185">Reference proteome</keyword>
<dbReference type="InterPro" id="IPR032466">
    <property type="entry name" value="Metal_Hydrolase"/>
</dbReference>
<feature type="domain" description="Amidohydrolase-related" evidence="1">
    <location>
        <begin position="12"/>
        <end position="296"/>
    </location>
</feature>